<dbReference type="GO" id="GO:0000127">
    <property type="term" value="C:transcription factor TFIIIC complex"/>
    <property type="evidence" value="ECO:0007669"/>
    <property type="project" value="InterPro"/>
</dbReference>
<dbReference type="GO" id="GO:0006384">
    <property type="term" value="P:transcription initiation at RNA polymerase III promoter"/>
    <property type="evidence" value="ECO:0007669"/>
    <property type="project" value="InterPro"/>
</dbReference>
<dbReference type="EMBL" id="CM035428">
    <property type="protein sequence ID" value="KAH7300916.1"/>
    <property type="molecule type" value="Genomic_DNA"/>
</dbReference>
<feature type="compositionally biased region" description="Basic and acidic residues" evidence="2">
    <location>
        <begin position="1"/>
        <end position="11"/>
    </location>
</feature>
<sequence length="928" mass="102890">MAGKRPKLEVVRRRRVSRPQEHPAPDFNEDDESALLCENLPEYGAEEDEDVPGKVETNEQEEVDLNSEQRQESSFTVLSTTLVSSPIYPNSVKWSDDNLIGIATSQLITILNPALIDGPRGFVTASSGPPLVVGTVQQEDVDDSCLLPIRLSKDLRPVVRSMDWSPQGLAPNGGCLLAVCTRDHRVKLYRAPHSEYQCEWIQVYDVSELLNGYHLKSGPRWKETQEGDSSPGFAVVGDTGTGNELALVRVENQSNCEGPTSKDLAMVPFGSSVSADTRLKSAMDPKDFLALTNVLSYVSVGWSPAFRLESFSNQSLKKTNLIVALLALGAKSGEISILKCTQPVNYSLEKATSSPDVSLVTIIKAHESWVSTLTWCKSGKTLKSETDSDTSKCEEILLATGSTDGSVKLWVGDVGNFTDVVANSDPFILLRKIVPEDHSPVTSIALINGFRLSGCIQVAIGKGSGSITVIEVSREEDAEKEVKKWDAHSHAVTGLIWAFNGHCLYSCSQDNNLYVWKCDEENLVTLPFPHDSSDKSKRSVFLADSVLDGYYGLCLSKGSLALATLRGVSAELLDQMYESRAVKAMAQVFWVGNQSFQTSSTPADEIRIGHFEAYIRNWESNLLEALHYLENINVKLALWDVRASLEHLACIKGKKYVNTVILRWISSLGLVYSDANDGKETISSMKTRHEGIVNASSRRLQIVFAILKGLFLTEGHDPLTIMDKLSFRKSYETFETFDYGWRSFALDIEHELRERLVHLSISLVLLVFKDGNASTVDGKYVDYSALMCMLQWITINSSKVSKQVLCDAHSLAQIFRRGVELESCTICAAKVSFMSTEMGICDGTHPHKLPRCSVTFKLCPPGSHWFCYCCARWASKQTPRIFFTCSSRHSLNNLDSSELIQDVEPACPYCGILMQRYFPDSFLRLSLV</sequence>
<dbReference type="PROSITE" id="PS50082">
    <property type="entry name" value="WD_REPEATS_2"/>
    <property type="match status" value="2"/>
</dbReference>
<dbReference type="Pfam" id="PF12657">
    <property type="entry name" value="TFIIIC_delta"/>
    <property type="match status" value="1"/>
</dbReference>
<evidence type="ECO:0000313" key="5">
    <source>
        <dbReference type="Proteomes" id="UP000825935"/>
    </source>
</evidence>
<dbReference type="Proteomes" id="UP000825935">
    <property type="component" value="Chromosome 23"/>
</dbReference>
<dbReference type="PANTHER" id="PTHR15496">
    <property type="entry name" value="GENERAL TRANSCRIPTION FACTOR 3C POLYPEPTIDE 4 FAMILY"/>
    <property type="match status" value="1"/>
</dbReference>
<keyword evidence="1" id="KW-0853">WD repeat</keyword>
<evidence type="ECO:0000313" key="4">
    <source>
        <dbReference type="EMBL" id="KAH7300908.1"/>
    </source>
</evidence>
<feature type="domain" description="Transcription factor IIIC 90kDa subunit N-terminal" evidence="3">
    <location>
        <begin position="94"/>
        <end position="537"/>
    </location>
</feature>
<dbReference type="InterPro" id="IPR044230">
    <property type="entry name" value="GTF3C4"/>
</dbReference>
<dbReference type="InterPro" id="IPR015943">
    <property type="entry name" value="WD40/YVTN_repeat-like_dom_sf"/>
</dbReference>
<feature type="region of interest" description="Disordered" evidence="2">
    <location>
        <begin position="1"/>
        <end position="74"/>
    </location>
</feature>
<organism evidence="4 5">
    <name type="scientific">Ceratopteris richardii</name>
    <name type="common">Triangle waterfern</name>
    <dbReference type="NCBI Taxonomy" id="49495"/>
    <lineage>
        <taxon>Eukaryota</taxon>
        <taxon>Viridiplantae</taxon>
        <taxon>Streptophyta</taxon>
        <taxon>Embryophyta</taxon>
        <taxon>Tracheophyta</taxon>
        <taxon>Polypodiopsida</taxon>
        <taxon>Polypodiidae</taxon>
        <taxon>Polypodiales</taxon>
        <taxon>Pteridineae</taxon>
        <taxon>Pteridaceae</taxon>
        <taxon>Parkerioideae</taxon>
        <taxon>Ceratopteris</taxon>
    </lineage>
</organism>
<evidence type="ECO:0000256" key="2">
    <source>
        <dbReference type="SAM" id="MobiDB-lite"/>
    </source>
</evidence>
<dbReference type="Gene3D" id="2.130.10.10">
    <property type="entry name" value="YVTN repeat-like/Quinoprotein amine dehydrogenase"/>
    <property type="match status" value="2"/>
</dbReference>
<dbReference type="AlphaFoldDB" id="A0A8T2RZK2"/>
<dbReference type="EMBL" id="CM035428">
    <property type="protein sequence ID" value="KAH7300908.1"/>
    <property type="molecule type" value="Genomic_DNA"/>
</dbReference>
<dbReference type="PANTHER" id="PTHR15496:SF2">
    <property type="entry name" value="GENERAL TRANSCRIPTION FACTOR 3C POLYPEPTIDE 4"/>
    <property type="match status" value="1"/>
</dbReference>
<feature type="repeat" description="WD" evidence="1">
    <location>
        <begin position="485"/>
        <end position="526"/>
    </location>
</feature>
<dbReference type="OMA" id="RIPMHAM"/>
<gene>
    <name evidence="4" type="ORF">KP509_23G003100</name>
</gene>
<dbReference type="GO" id="GO:0004402">
    <property type="term" value="F:histone acetyltransferase activity"/>
    <property type="evidence" value="ECO:0007669"/>
    <property type="project" value="InterPro"/>
</dbReference>
<evidence type="ECO:0000259" key="3">
    <source>
        <dbReference type="Pfam" id="PF12657"/>
    </source>
</evidence>
<dbReference type="InterPro" id="IPR001680">
    <property type="entry name" value="WD40_rpt"/>
</dbReference>
<dbReference type="InterPro" id="IPR024761">
    <property type="entry name" value="TFIIIC_delta_N"/>
</dbReference>
<proteinExistence type="predicted"/>
<accession>A0A8T2RZK2</accession>
<name>A0A8T2RZK2_CERRI</name>
<reference evidence="4 5" key="1">
    <citation type="submission" date="2021-08" db="EMBL/GenBank/DDBJ databases">
        <title>WGS assembly of Ceratopteris richardii.</title>
        <authorList>
            <person name="Marchant D.B."/>
            <person name="Chen G."/>
            <person name="Jenkins J."/>
            <person name="Shu S."/>
            <person name="Leebens-Mack J."/>
            <person name="Grimwood J."/>
            <person name="Schmutz J."/>
            <person name="Soltis P."/>
            <person name="Soltis D."/>
            <person name="Chen Z.-H."/>
        </authorList>
    </citation>
    <scope>NUCLEOTIDE SEQUENCE [LARGE SCALE GENOMIC DNA]</scope>
    <source>
        <strain evidence="4">Whitten #5841</strain>
        <tissue evidence="4">Leaf</tissue>
    </source>
</reference>
<protein>
    <recommendedName>
        <fullName evidence="3">Transcription factor IIIC 90kDa subunit N-terminal domain-containing protein</fullName>
    </recommendedName>
</protein>
<comment type="caution">
    <text evidence="4">The sequence shown here is derived from an EMBL/GenBank/DDBJ whole genome shotgun (WGS) entry which is preliminary data.</text>
</comment>
<dbReference type="SUPFAM" id="SSF50978">
    <property type="entry name" value="WD40 repeat-like"/>
    <property type="match status" value="1"/>
</dbReference>
<evidence type="ECO:0000256" key="1">
    <source>
        <dbReference type="PROSITE-ProRule" id="PRU00221"/>
    </source>
</evidence>
<feature type="repeat" description="WD" evidence="1">
    <location>
        <begin position="397"/>
        <end position="410"/>
    </location>
</feature>
<dbReference type="SMART" id="SM00320">
    <property type="entry name" value="WD40"/>
    <property type="match status" value="3"/>
</dbReference>
<dbReference type="OrthoDB" id="6021743at2759"/>
<dbReference type="InterPro" id="IPR036322">
    <property type="entry name" value="WD40_repeat_dom_sf"/>
</dbReference>
<keyword evidence="5" id="KW-1185">Reference proteome</keyword>